<evidence type="ECO:0000313" key="2">
    <source>
        <dbReference type="EMBL" id="MCI98160.1"/>
    </source>
</evidence>
<protein>
    <submittedName>
        <fullName evidence="2">Uncharacterized protein</fullName>
    </submittedName>
</protein>
<reference evidence="2 3" key="1">
    <citation type="journal article" date="2018" name="Front. Plant Sci.">
        <title>Red Clover (Trifolium pratense) and Zigzag Clover (T. medium) - A Picture of Genomic Similarities and Differences.</title>
        <authorList>
            <person name="Dluhosova J."/>
            <person name="Istvanek J."/>
            <person name="Nedelnik J."/>
            <person name="Repkova J."/>
        </authorList>
    </citation>
    <scope>NUCLEOTIDE SEQUENCE [LARGE SCALE GENOMIC DNA]</scope>
    <source>
        <strain evidence="3">cv. 10/8</strain>
        <tissue evidence="2">Leaf</tissue>
    </source>
</reference>
<evidence type="ECO:0000313" key="3">
    <source>
        <dbReference type="Proteomes" id="UP000265520"/>
    </source>
</evidence>
<organism evidence="2 3">
    <name type="scientific">Trifolium medium</name>
    <dbReference type="NCBI Taxonomy" id="97028"/>
    <lineage>
        <taxon>Eukaryota</taxon>
        <taxon>Viridiplantae</taxon>
        <taxon>Streptophyta</taxon>
        <taxon>Embryophyta</taxon>
        <taxon>Tracheophyta</taxon>
        <taxon>Spermatophyta</taxon>
        <taxon>Magnoliopsida</taxon>
        <taxon>eudicotyledons</taxon>
        <taxon>Gunneridae</taxon>
        <taxon>Pentapetalae</taxon>
        <taxon>rosids</taxon>
        <taxon>fabids</taxon>
        <taxon>Fabales</taxon>
        <taxon>Fabaceae</taxon>
        <taxon>Papilionoideae</taxon>
        <taxon>50 kb inversion clade</taxon>
        <taxon>NPAAA clade</taxon>
        <taxon>Hologalegina</taxon>
        <taxon>IRL clade</taxon>
        <taxon>Trifolieae</taxon>
        <taxon>Trifolium</taxon>
    </lineage>
</organism>
<evidence type="ECO:0000256" key="1">
    <source>
        <dbReference type="SAM" id="MobiDB-lite"/>
    </source>
</evidence>
<sequence>MSFGGKNGQKSTKVNPVNSGPAPGAAWPALGADGRARTCPPSKAGREAAHIGQQGAAV</sequence>
<feature type="compositionally biased region" description="Low complexity" evidence="1">
    <location>
        <begin position="20"/>
        <end position="32"/>
    </location>
</feature>
<accession>A0A392WM18</accession>
<keyword evidence="3" id="KW-1185">Reference proteome</keyword>
<name>A0A392WM18_9FABA</name>
<proteinExistence type="predicted"/>
<dbReference type="EMBL" id="LXQA011465754">
    <property type="protein sequence ID" value="MCI98160.1"/>
    <property type="molecule type" value="Genomic_DNA"/>
</dbReference>
<dbReference type="Proteomes" id="UP000265520">
    <property type="component" value="Unassembled WGS sequence"/>
</dbReference>
<feature type="region of interest" description="Disordered" evidence="1">
    <location>
        <begin position="1"/>
        <end position="58"/>
    </location>
</feature>
<comment type="caution">
    <text evidence="2">The sequence shown here is derived from an EMBL/GenBank/DDBJ whole genome shotgun (WGS) entry which is preliminary data.</text>
</comment>
<feature type="non-terminal residue" evidence="2">
    <location>
        <position position="58"/>
    </location>
</feature>
<dbReference type="AlphaFoldDB" id="A0A392WM18"/>
<feature type="compositionally biased region" description="Polar residues" evidence="1">
    <location>
        <begin position="8"/>
        <end position="18"/>
    </location>
</feature>